<keyword evidence="2 3" id="KW-0067">ATP-binding</keyword>
<dbReference type="NCBIfam" id="TIGR00152">
    <property type="entry name" value="dephospho-CoA kinase"/>
    <property type="match status" value="1"/>
</dbReference>
<protein>
    <recommendedName>
        <fullName evidence="3 4">Dephospho-CoA kinase</fullName>
        <ecNumber evidence="3 4">2.7.1.24</ecNumber>
    </recommendedName>
    <alternativeName>
        <fullName evidence="3">Dephosphocoenzyme A kinase</fullName>
    </alternativeName>
</protein>
<comment type="similarity">
    <text evidence="3">Belongs to the CoaE family.</text>
</comment>
<evidence type="ECO:0000256" key="2">
    <source>
        <dbReference type="ARBA" id="ARBA00022840"/>
    </source>
</evidence>
<accession>A0ABQ6JC58</accession>
<evidence type="ECO:0000256" key="3">
    <source>
        <dbReference type="HAMAP-Rule" id="MF_00376"/>
    </source>
</evidence>
<dbReference type="NCBIfam" id="NF002879">
    <property type="entry name" value="PRK03333.1"/>
    <property type="match status" value="1"/>
</dbReference>
<keyword evidence="3" id="KW-0418">Kinase</keyword>
<dbReference type="PANTHER" id="PTHR10695">
    <property type="entry name" value="DEPHOSPHO-COA KINASE-RELATED"/>
    <property type="match status" value="1"/>
</dbReference>
<comment type="caution">
    <text evidence="3">Lacks conserved residue(s) required for the propagation of feature annotation.</text>
</comment>
<comment type="pathway">
    <text evidence="3">Cofactor biosynthesis; coenzyme A biosynthesis; CoA from (R)-pantothenate: step 5/5.</text>
</comment>
<organism evidence="5 6">
    <name type="scientific">Angustibacter aerolatus</name>
    <dbReference type="NCBI Taxonomy" id="1162965"/>
    <lineage>
        <taxon>Bacteria</taxon>
        <taxon>Bacillati</taxon>
        <taxon>Actinomycetota</taxon>
        <taxon>Actinomycetes</taxon>
        <taxon>Kineosporiales</taxon>
        <taxon>Kineosporiaceae</taxon>
    </lineage>
</organism>
<dbReference type="Pfam" id="PF01121">
    <property type="entry name" value="CoaE"/>
    <property type="match status" value="1"/>
</dbReference>
<evidence type="ECO:0000256" key="4">
    <source>
        <dbReference type="NCBIfam" id="TIGR00152"/>
    </source>
</evidence>
<comment type="caution">
    <text evidence="5">The sequence shown here is derived from an EMBL/GenBank/DDBJ whole genome shotgun (WGS) entry which is preliminary data.</text>
</comment>
<keyword evidence="3" id="KW-0173">Coenzyme A biosynthesis</keyword>
<dbReference type="EC" id="2.7.1.24" evidence="3 4"/>
<dbReference type="EMBL" id="BSUZ01000001">
    <property type="protein sequence ID" value="GMA85029.1"/>
    <property type="molecule type" value="Genomic_DNA"/>
</dbReference>
<comment type="subcellular location">
    <subcellularLocation>
        <location evidence="3">Cytoplasm</location>
    </subcellularLocation>
</comment>
<evidence type="ECO:0000256" key="1">
    <source>
        <dbReference type="ARBA" id="ARBA00022741"/>
    </source>
</evidence>
<dbReference type="Gene3D" id="3.40.50.300">
    <property type="entry name" value="P-loop containing nucleotide triphosphate hydrolases"/>
    <property type="match status" value="1"/>
</dbReference>
<proteinExistence type="inferred from homology"/>
<dbReference type="InterPro" id="IPR001977">
    <property type="entry name" value="Depp_CoAkinase"/>
</dbReference>
<name>A0ABQ6JC58_9ACTN</name>
<dbReference type="SUPFAM" id="SSF52540">
    <property type="entry name" value="P-loop containing nucleoside triphosphate hydrolases"/>
    <property type="match status" value="1"/>
</dbReference>
<dbReference type="InterPro" id="IPR027417">
    <property type="entry name" value="P-loop_NTPase"/>
</dbReference>
<evidence type="ECO:0000313" key="6">
    <source>
        <dbReference type="Proteomes" id="UP001157017"/>
    </source>
</evidence>
<dbReference type="Proteomes" id="UP001157017">
    <property type="component" value="Unassembled WGS sequence"/>
</dbReference>
<dbReference type="PANTHER" id="PTHR10695:SF46">
    <property type="entry name" value="BIFUNCTIONAL COENZYME A SYNTHASE-RELATED"/>
    <property type="match status" value="1"/>
</dbReference>
<keyword evidence="3" id="KW-0808">Transferase</keyword>
<dbReference type="CDD" id="cd02022">
    <property type="entry name" value="DPCK"/>
    <property type="match status" value="1"/>
</dbReference>
<dbReference type="HAMAP" id="MF_00376">
    <property type="entry name" value="Dephospho_CoA_kinase"/>
    <property type="match status" value="1"/>
</dbReference>
<keyword evidence="1 3" id="KW-0547">Nucleotide-binding</keyword>
<keyword evidence="6" id="KW-1185">Reference proteome</keyword>
<dbReference type="PROSITE" id="PS51219">
    <property type="entry name" value="DPCK"/>
    <property type="match status" value="1"/>
</dbReference>
<comment type="catalytic activity">
    <reaction evidence="3">
        <text>3'-dephospho-CoA + ATP = ADP + CoA + H(+)</text>
        <dbReference type="Rhea" id="RHEA:18245"/>
        <dbReference type="ChEBI" id="CHEBI:15378"/>
        <dbReference type="ChEBI" id="CHEBI:30616"/>
        <dbReference type="ChEBI" id="CHEBI:57287"/>
        <dbReference type="ChEBI" id="CHEBI:57328"/>
        <dbReference type="ChEBI" id="CHEBI:456216"/>
        <dbReference type="EC" id="2.7.1.24"/>
    </reaction>
</comment>
<evidence type="ECO:0000313" key="5">
    <source>
        <dbReference type="EMBL" id="GMA85029.1"/>
    </source>
</evidence>
<reference evidence="6" key="1">
    <citation type="journal article" date="2019" name="Int. J. Syst. Evol. Microbiol.">
        <title>The Global Catalogue of Microorganisms (GCM) 10K type strain sequencing project: providing services to taxonomists for standard genome sequencing and annotation.</title>
        <authorList>
            <consortium name="The Broad Institute Genomics Platform"/>
            <consortium name="The Broad Institute Genome Sequencing Center for Infectious Disease"/>
            <person name="Wu L."/>
            <person name="Ma J."/>
        </authorList>
    </citation>
    <scope>NUCLEOTIDE SEQUENCE [LARGE SCALE GENOMIC DNA]</scope>
    <source>
        <strain evidence="6">NBRC 108730</strain>
    </source>
</reference>
<keyword evidence="3" id="KW-0963">Cytoplasm</keyword>
<gene>
    <name evidence="3" type="primary">coaE</name>
    <name evidence="5" type="ORF">GCM10025868_02790</name>
</gene>
<sequence>MVDADVLARQVLEPGTPGLAEVVREFGAAVLTEDGVLDRAALARAAFSSDDRRRALEAITHPRIAAATQQAFEQAAPDAVVVHDVPLLVERDLAARYDVVVVVDAPVEVRVRRLVEQRGMAEDDVRRRIAAQADDAARRAVADVWVDTDRPVADVLADVDRLWTERLLPAERATR</sequence>
<comment type="function">
    <text evidence="3">Catalyzes the phosphorylation of the 3'-hydroxyl group of dephosphocoenzyme A to form coenzyme A.</text>
</comment>